<name>A0A364VA50_9CORY</name>
<organism evidence="1 2">
    <name type="scientific">Corynebacterium heidelbergense</name>
    <dbReference type="NCBI Taxonomy" id="2055947"/>
    <lineage>
        <taxon>Bacteria</taxon>
        <taxon>Bacillati</taxon>
        <taxon>Actinomycetota</taxon>
        <taxon>Actinomycetes</taxon>
        <taxon>Mycobacteriales</taxon>
        <taxon>Corynebacteriaceae</taxon>
        <taxon>Corynebacterium</taxon>
    </lineage>
</organism>
<proteinExistence type="predicted"/>
<sequence length="70" mass="8015">MTTKKMTRRRADTSETTGTVISCPRCEQRTLETSDYAAWRWLALHLRRYHGDLHAASSAARHARRLAATD</sequence>
<dbReference type="AlphaFoldDB" id="A0A364VA50"/>
<dbReference type="Proteomes" id="UP000251047">
    <property type="component" value="Unassembled WGS sequence"/>
</dbReference>
<accession>A0A364VA50</accession>
<protein>
    <submittedName>
        <fullName evidence="1">Uncharacterized protein</fullName>
    </submittedName>
</protein>
<comment type="caution">
    <text evidence="1">The sequence shown here is derived from an EMBL/GenBank/DDBJ whole genome shotgun (WGS) entry which is preliminary data.</text>
</comment>
<dbReference type="RefSeq" id="WP_112769969.1">
    <property type="nucleotide sequence ID" value="NZ_CP063191.1"/>
</dbReference>
<evidence type="ECO:0000313" key="2">
    <source>
        <dbReference type="Proteomes" id="UP000251047"/>
    </source>
</evidence>
<dbReference type="EMBL" id="PHQP01000065">
    <property type="protein sequence ID" value="RAV33540.1"/>
    <property type="molecule type" value="Genomic_DNA"/>
</dbReference>
<evidence type="ECO:0000313" key="1">
    <source>
        <dbReference type="EMBL" id="RAV33540.1"/>
    </source>
</evidence>
<gene>
    <name evidence="1" type="ORF">CWC39_08005</name>
</gene>
<reference evidence="1 2" key="1">
    <citation type="journal article" date="2018" name="Syst. Appl. Microbiol.">
        <title>Corynebacterium heidelbergense sp. nov., isolated from the preen glands of Egyptian geese (Alopochen aegyptiacus).</title>
        <authorList>
            <person name="Braun M.S."/>
            <person name="Wang E."/>
            <person name="Zimmermann S."/>
            <person name="Wink M."/>
        </authorList>
    </citation>
    <scope>NUCLEOTIDE SEQUENCE [LARGE SCALE GENOMIC DNA]</scope>
    <source>
        <strain evidence="1 2">DSM 104638</strain>
    </source>
</reference>